<evidence type="ECO:0000256" key="10">
    <source>
        <dbReference type="ARBA" id="ARBA00023132"/>
    </source>
</evidence>
<evidence type="ECO:0000256" key="9">
    <source>
        <dbReference type="ARBA" id="ARBA00023010"/>
    </source>
</evidence>
<dbReference type="GO" id="GO:0031965">
    <property type="term" value="C:nuclear membrane"/>
    <property type="evidence" value="ECO:0007669"/>
    <property type="project" value="UniProtKB-SubCell"/>
</dbReference>
<evidence type="ECO:0000256" key="12">
    <source>
        <dbReference type="ARBA" id="ARBA00023242"/>
    </source>
</evidence>
<dbReference type="GO" id="GO:0015031">
    <property type="term" value="P:protein transport"/>
    <property type="evidence" value="ECO:0007669"/>
    <property type="project" value="UniProtKB-KW"/>
</dbReference>
<evidence type="ECO:0000256" key="11">
    <source>
        <dbReference type="ARBA" id="ARBA00023136"/>
    </source>
</evidence>
<gene>
    <name evidence="14" type="ORF">CC86DRAFT_311204</name>
</gene>
<evidence type="ECO:0000256" key="3">
    <source>
        <dbReference type="ARBA" id="ARBA00005760"/>
    </source>
</evidence>
<dbReference type="OrthoDB" id="67850at2759"/>
<reference evidence="14" key="1">
    <citation type="journal article" date="2020" name="Stud. Mycol.">
        <title>101 Dothideomycetes genomes: a test case for predicting lifestyles and emergence of pathogens.</title>
        <authorList>
            <person name="Haridas S."/>
            <person name="Albert R."/>
            <person name="Binder M."/>
            <person name="Bloem J."/>
            <person name="Labutti K."/>
            <person name="Salamov A."/>
            <person name="Andreopoulos B."/>
            <person name="Baker S."/>
            <person name="Barry K."/>
            <person name="Bills G."/>
            <person name="Bluhm B."/>
            <person name="Cannon C."/>
            <person name="Castanera R."/>
            <person name="Culley D."/>
            <person name="Daum C."/>
            <person name="Ezra D."/>
            <person name="Gonzalez J."/>
            <person name="Henrissat B."/>
            <person name="Kuo A."/>
            <person name="Liang C."/>
            <person name="Lipzen A."/>
            <person name="Lutzoni F."/>
            <person name="Magnuson J."/>
            <person name="Mondo S."/>
            <person name="Nolan M."/>
            <person name="Ohm R."/>
            <person name="Pangilinan J."/>
            <person name="Park H.-J."/>
            <person name="Ramirez L."/>
            <person name="Alfaro M."/>
            <person name="Sun H."/>
            <person name="Tritt A."/>
            <person name="Yoshinaga Y."/>
            <person name="Zwiers L.-H."/>
            <person name="Turgeon B."/>
            <person name="Goodwin S."/>
            <person name="Spatafora J."/>
            <person name="Crous P."/>
            <person name="Grigoriev I."/>
        </authorList>
    </citation>
    <scope>NUCLEOTIDE SEQUENCE</scope>
    <source>
        <strain evidence="14">CBS 113818</strain>
    </source>
</reference>
<keyword evidence="10" id="KW-0906">Nuclear pore complex</keyword>
<keyword evidence="7" id="KW-0653">Protein transport</keyword>
<dbReference type="Proteomes" id="UP000799424">
    <property type="component" value="Unassembled WGS sequence"/>
</dbReference>
<dbReference type="PANTHER" id="PTHR13269:SF6">
    <property type="entry name" value="NUCLEOPORIN NDC1"/>
    <property type="match status" value="1"/>
</dbReference>
<dbReference type="GO" id="GO:0006999">
    <property type="term" value="P:nuclear pore organization"/>
    <property type="evidence" value="ECO:0007669"/>
    <property type="project" value="TreeGrafter"/>
</dbReference>
<proteinExistence type="inferred from homology"/>
<dbReference type="GO" id="GO:0070631">
    <property type="term" value="P:spindle pole body localization"/>
    <property type="evidence" value="ECO:0007669"/>
    <property type="project" value="TreeGrafter"/>
</dbReference>
<feature type="transmembrane region" description="Helical" evidence="13">
    <location>
        <begin position="102"/>
        <end position="122"/>
    </location>
</feature>
<evidence type="ECO:0000256" key="7">
    <source>
        <dbReference type="ARBA" id="ARBA00022927"/>
    </source>
</evidence>
<feature type="transmembrane region" description="Helical" evidence="13">
    <location>
        <begin position="269"/>
        <end position="290"/>
    </location>
</feature>
<keyword evidence="4" id="KW-0813">Transport</keyword>
<evidence type="ECO:0000256" key="5">
    <source>
        <dbReference type="ARBA" id="ARBA00022692"/>
    </source>
</evidence>
<keyword evidence="11 13" id="KW-0472">Membrane</keyword>
<evidence type="ECO:0000313" key="15">
    <source>
        <dbReference type="Proteomes" id="UP000799424"/>
    </source>
</evidence>
<evidence type="ECO:0000256" key="13">
    <source>
        <dbReference type="SAM" id="Phobius"/>
    </source>
</evidence>
<comment type="similarity">
    <text evidence="3">Belongs to the NDC1 family.</text>
</comment>
<name>A0A6A7AJV3_9PLEO</name>
<organism evidence="14 15">
    <name type="scientific">Ophiobolus disseminans</name>
    <dbReference type="NCBI Taxonomy" id="1469910"/>
    <lineage>
        <taxon>Eukaryota</taxon>
        <taxon>Fungi</taxon>
        <taxon>Dikarya</taxon>
        <taxon>Ascomycota</taxon>
        <taxon>Pezizomycotina</taxon>
        <taxon>Dothideomycetes</taxon>
        <taxon>Pleosporomycetidae</taxon>
        <taxon>Pleosporales</taxon>
        <taxon>Pleosporineae</taxon>
        <taxon>Phaeosphaeriaceae</taxon>
        <taxon>Ophiobolus</taxon>
    </lineage>
</organism>
<keyword evidence="6" id="KW-0509">mRNA transport</keyword>
<dbReference type="AlphaFoldDB" id="A0A6A7AJV3"/>
<dbReference type="InterPro" id="IPR019049">
    <property type="entry name" value="Nucleoporin_prot_Ndc1/Nup"/>
</dbReference>
<dbReference type="GO" id="GO:0051028">
    <property type="term" value="P:mRNA transport"/>
    <property type="evidence" value="ECO:0007669"/>
    <property type="project" value="UniProtKB-KW"/>
</dbReference>
<sequence length="641" mass="72559">MALTPLVPLGAQVRPYRDYLTPALHRRFNKASRYTLLFCYAIACFMGEWDNPLWLWFPIGPTGARTMMIFIPALIIYVLRVAQWHVGERQTEKPAQTFAKYFLRKATFATLAFYGFSAWIYGEVYIWSRPSSSKLGLTDFGRAHERLKLNERPLFLRYLFLVLAMAQSAVHLWDDYDSIDVPALKPKKDHDESTATELVRTASKPRQDLWKKLPSIFATSGTLAFASLVLGGMVYFVGPRHLVWDYYYSFSRYFISLSKTSKPTGVAPFMPLVWGFLVEGTLLVALWQFVNKAFDLYIAQDPLKNGKPITSDSKDPNGTLLNGLKSKKDAVKAIAFWELALITDSFPERRKTLYSELERRKAPTFLQVTDFCLAELKLLIERLDIGLNPAYKPEPSTSPQPPTPPVKLVPQITQPLKDDRQIAAAPAKPNTSWEHMEAAAAGIAKSNSKPGNAQNGYVREAIRVGMKKVREGLESLAKLYYKTLPASYLGWPFRYSLERTVNLVVLGYPYSRVSLICNAVTALTNLTTFSLKEDEIGRFHEGVPQIIRIFTTAINKIDEYMAKVQIHWSDFDTLRKPEAERRIAPQVKEVRECLREGLERILGNFGEFLGPLGMSKLEILDAKKASSAQRGLEMIQAGAAR</sequence>
<dbReference type="EMBL" id="MU006216">
    <property type="protein sequence ID" value="KAF2833403.1"/>
    <property type="molecule type" value="Genomic_DNA"/>
</dbReference>
<keyword evidence="8 13" id="KW-1133">Transmembrane helix</keyword>
<dbReference type="GO" id="GO:0070762">
    <property type="term" value="C:nuclear pore transmembrane ring"/>
    <property type="evidence" value="ECO:0007669"/>
    <property type="project" value="TreeGrafter"/>
</dbReference>
<comment type="subcellular location">
    <subcellularLocation>
        <location evidence="1">Nucleus membrane</location>
        <topology evidence="1">Multi-pass membrane protein</topology>
    </subcellularLocation>
    <subcellularLocation>
        <location evidence="2">Nucleus</location>
        <location evidence="2">Nuclear pore complex</location>
    </subcellularLocation>
</comment>
<evidence type="ECO:0000256" key="1">
    <source>
        <dbReference type="ARBA" id="ARBA00004232"/>
    </source>
</evidence>
<evidence type="ECO:0000313" key="14">
    <source>
        <dbReference type="EMBL" id="KAF2833403.1"/>
    </source>
</evidence>
<feature type="transmembrane region" description="Helical" evidence="13">
    <location>
        <begin position="216"/>
        <end position="238"/>
    </location>
</feature>
<protein>
    <recommendedName>
        <fullName evidence="16">Nucleoporin protein Ndc1-Nup</fullName>
    </recommendedName>
</protein>
<feature type="transmembrane region" description="Helical" evidence="13">
    <location>
        <begin position="34"/>
        <end position="57"/>
    </location>
</feature>
<dbReference type="PANTHER" id="PTHR13269">
    <property type="entry name" value="NUCLEOPORIN NDC1"/>
    <property type="match status" value="1"/>
</dbReference>
<keyword evidence="15" id="KW-1185">Reference proteome</keyword>
<dbReference type="GO" id="GO:0106166">
    <property type="term" value="F:spindle pole body-nuclear membrane anchor activity"/>
    <property type="evidence" value="ECO:0007669"/>
    <property type="project" value="TreeGrafter"/>
</dbReference>
<keyword evidence="12" id="KW-0539">Nucleus</keyword>
<evidence type="ECO:0008006" key="16">
    <source>
        <dbReference type="Google" id="ProtNLM"/>
    </source>
</evidence>
<evidence type="ECO:0000256" key="8">
    <source>
        <dbReference type="ARBA" id="ARBA00022989"/>
    </source>
</evidence>
<evidence type="ECO:0000256" key="6">
    <source>
        <dbReference type="ARBA" id="ARBA00022816"/>
    </source>
</evidence>
<accession>A0A6A7AJV3</accession>
<dbReference type="GO" id="GO:0005816">
    <property type="term" value="C:spindle pole body"/>
    <property type="evidence" value="ECO:0007669"/>
    <property type="project" value="TreeGrafter"/>
</dbReference>
<feature type="transmembrane region" description="Helical" evidence="13">
    <location>
        <begin position="63"/>
        <end position="82"/>
    </location>
</feature>
<keyword evidence="9" id="KW-0811">Translocation</keyword>
<evidence type="ECO:0000256" key="2">
    <source>
        <dbReference type="ARBA" id="ARBA00004567"/>
    </source>
</evidence>
<keyword evidence="5 13" id="KW-0812">Transmembrane</keyword>
<evidence type="ECO:0000256" key="4">
    <source>
        <dbReference type="ARBA" id="ARBA00022448"/>
    </source>
</evidence>
<dbReference type="Pfam" id="PF09531">
    <property type="entry name" value="Ndc1_Nup"/>
    <property type="match status" value="1"/>
</dbReference>